<protein>
    <submittedName>
        <fullName evidence="1">Uncharacterized protein</fullName>
    </submittedName>
</protein>
<gene>
    <name evidence="1" type="ORF">PV07_06684</name>
</gene>
<keyword evidence="2" id="KW-1185">Reference proteome</keyword>
<sequence length="174" mass="19394">MHTACRSSLRDEIGAIATSGRLGSRCMTRRLLLGTDVGRNQKSHNVLTSGALNTKGACAHGKQTWLQRPYDRSGVGDFQCIHLSQAHHSHFTAIADSSPDLWVDVIFVAIRLASKARLDNASRSMDVRYTNRHIKRRDGKAWRRQTNALGLFTQHCWTTAFGYGFIIGTISKPE</sequence>
<proteinExistence type="predicted"/>
<dbReference type="EMBL" id="KN847043">
    <property type="protein sequence ID" value="KIW26891.1"/>
    <property type="molecule type" value="Genomic_DNA"/>
</dbReference>
<organism evidence="1 2">
    <name type="scientific">Cladophialophora immunda</name>
    <dbReference type="NCBI Taxonomy" id="569365"/>
    <lineage>
        <taxon>Eukaryota</taxon>
        <taxon>Fungi</taxon>
        <taxon>Dikarya</taxon>
        <taxon>Ascomycota</taxon>
        <taxon>Pezizomycotina</taxon>
        <taxon>Eurotiomycetes</taxon>
        <taxon>Chaetothyriomycetidae</taxon>
        <taxon>Chaetothyriales</taxon>
        <taxon>Herpotrichiellaceae</taxon>
        <taxon>Cladophialophora</taxon>
    </lineage>
</organism>
<dbReference type="HOGENOM" id="CLU_1539849_0_0_1"/>
<dbReference type="Proteomes" id="UP000054466">
    <property type="component" value="Unassembled WGS sequence"/>
</dbReference>
<accession>A0A0D1ZG95</accession>
<dbReference type="AlphaFoldDB" id="A0A0D1ZG95"/>
<evidence type="ECO:0000313" key="2">
    <source>
        <dbReference type="Proteomes" id="UP000054466"/>
    </source>
</evidence>
<dbReference type="RefSeq" id="XP_016247107.1">
    <property type="nucleotide sequence ID" value="XM_016393688.1"/>
</dbReference>
<dbReference type="GeneID" id="27345878"/>
<dbReference type="VEuPathDB" id="FungiDB:PV07_06684"/>
<reference evidence="1 2" key="1">
    <citation type="submission" date="2015-01" db="EMBL/GenBank/DDBJ databases">
        <title>The Genome Sequence of Cladophialophora immunda CBS83496.</title>
        <authorList>
            <consortium name="The Broad Institute Genomics Platform"/>
            <person name="Cuomo C."/>
            <person name="de Hoog S."/>
            <person name="Gorbushina A."/>
            <person name="Stielow B."/>
            <person name="Teixiera M."/>
            <person name="Abouelleil A."/>
            <person name="Chapman S.B."/>
            <person name="Priest M."/>
            <person name="Young S.K."/>
            <person name="Wortman J."/>
            <person name="Nusbaum C."/>
            <person name="Birren B."/>
        </authorList>
    </citation>
    <scope>NUCLEOTIDE SEQUENCE [LARGE SCALE GENOMIC DNA]</scope>
    <source>
        <strain evidence="1 2">CBS 83496</strain>
    </source>
</reference>
<name>A0A0D1ZG95_9EURO</name>
<evidence type="ECO:0000313" key="1">
    <source>
        <dbReference type="EMBL" id="KIW26891.1"/>
    </source>
</evidence>